<protein>
    <recommendedName>
        <fullName evidence="4">DUF4283 domain-containing protein</fullName>
    </recommendedName>
</protein>
<evidence type="ECO:0008006" key="4">
    <source>
        <dbReference type="Google" id="ProtNLM"/>
    </source>
</evidence>
<feature type="compositionally biased region" description="Low complexity" evidence="1">
    <location>
        <begin position="123"/>
        <end position="132"/>
    </location>
</feature>
<dbReference type="PANTHER" id="PTHR31286:SF180">
    <property type="entry name" value="OS10G0362600 PROTEIN"/>
    <property type="match status" value="1"/>
</dbReference>
<accession>A0ABP1A7Y5</accession>
<feature type="region of interest" description="Disordered" evidence="1">
    <location>
        <begin position="499"/>
        <end position="625"/>
    </location>
</feature>
<feature type="region of interest" description="Disordered" evidence="1">
    <location>
        <begin position="214"/>
        <end position="240"/>
    </location>
</feature>
<feature type="region of interest" description="Disordered" evidence="1">
    <location>
        <begin position="44"/>
        <end position="157"/>
    </location>
</feature>
<evidence type="ECO:0000313" key="3">
    <source>
        <dbReference type="Proteomes" id="UP001497522"/>
    </source>
</evidence>
<organism evidence="2 3">
    <name type="scientific">Sphagnum jensenii</name>
    <dbReference type="NCBI Taxonomy" id="128206"/>
    <lineage>
        <taxon>Eukaryota</taxon>
        <taxon>Viridiplantae</taxon>
        <taxon>Streptophyta</taxon>
        <taxon>Embryophyta</taxon>
        <taxon>Bryophyta</taxon>
        <taxon>Sphagnophytina</taxon>
        <taxon>Sphagnopsida</taxon>
        <taxon>Sphagnales</taxon>
        <taxon>Sphagnaceae</taxon>
        <taxon>Sphagnum</taxon>
    </lineage>
</organism>
<feature type="compositionally biased region" description="Basic and acidic residues" evidence="1">
    <location>
        <begin position="214"/>
        <end position="223"/>
    </location>
</feature>
<feature type="compositionally biased region" description="Basic and acidic residues" evidence="1">
    <location>
        <begin position="587"/>
        <end position="607"/>
    </location>
</feature>
<feature type="compositionally biased region" description="Basic and acidic residues" evidence="1">
    <location>
        <begin position="505"/>
        <end position="515"/>
    </location>
</feature>
<feature type="compositionally biased region" description="Low complexity" evidence="1">
    <location>
        <begin position="83"/>
        <end position="98"/>
    </location>
</feature>
<dbReference type="EMBL" id="OZ023702">
    <property type="protein sequence ID" value="CAK9858613.1"/>
    <property type="molecule type" value="Genomic_DNA"/>
</dbReference>
<feature type="compositionally biased region" description="Polar residues" evidence="1">
    <location>
        <begin position="108"/>
        <end position="122"/>
    </location>
</feature>
<dbReference type="InterPro" id="IPR040256">
    <property type="entry name" value="At4g02000-like"/>
</dbReference>
<feature type="compositionally biased region" description="Polar residues" evidence="1">
    <location>
        <begin position="64"/>
        <end position="73"/>
    </location>
</feature>
<proteinExistence type="predicted"/>
<sequence>MGKMETCSDLDEKHISKLNEYSLVALRIQKAGRGTRLGFGKFKCRKPNLGSNVGAKAHRPESTEVPSATNGSFEASAHDHCKSLPAQSSPSPGSSANPRETIAGLASTDPTALSESRNTQAPSRSAETASTRSSEESREGTPWRPPSPIKLRKDSTRSAKIAVGEPGSSSLAQVPPKALSIPSSFVNSLQNALGQGGVSGILSNSVGKHVASEKLPAIKEKNSGESSDPGKGSNTNKNTTPSLILITHTSKGLGKNAPQGAKLQGPSPVDQGLEIEAEFPHDMVSKIQNNVATKARRMVISRTLGGRPSFKALHKCLKLHLPATYVSTTLLTRGYFLIAFENEEGAIATRKLTTVDWSGLSLSFSRFSSDFNSSAQGAEALLTHSIKVQFPDLHEQFRNVKALTIMASKLGTVLEIEAAESYIKRSASPMVTMEVRDITRLVGFIRIPSMAEGAPTTNSVRQRILYSGLLNQCRKWQNFRHHAWACTVFVTRQRESFVQPIPPRGDNKGRDKEANGVKQSANRAWGTRPQAPPDPRGKKGEGARVEDKGTRPLPPPPQVHPQPSRRTPPRTDSSELGCNLRKPPGNELRDLEMPDLRKSPIRQKDMTHPSSELGKVSANAPNSKL</sequence>
<name>A0ABP1A7Y5_9BRYO</name>
<gene>
    <name evidence="2" type="ORF">CSSPJE1EN2_LOCUS1608</name>
</gene>
<evidence type="ECO:0000256" key="1">
    <source>
        <dbReference type="SAM" id="MobiDB-lite"/>
    </source>
</evidence>
<keyword evidence="3" id="KW-1185">Reference proteome</keyword>
<dbReference type="PANTHER" id="PTHR31286">
    <property type="entry name" value="GLYCINE-RICH CELL WALL STRUCTURAL PROTEIN 1.8-LIKE"/>
    <property type="match status" value="1"/>
</dbReference>
<evidence type="ECO:0000313" key="2">
    <source>
        <dbReference type="EMBL" id="CAK9858613.1"/>
    </source>
</evidence>
<feature type="compositionally biased region" description="Basic and acidic residues" evidence="1">
    <location>
        <begin position="535"/>
        <end position="550"/>
    </location>
</feature>
<reference evidence="2 3" key="1">
    <citation type="submission" date="2024-03" db="EMBL/GenBank/DDBJ databases">
        <authorList>
            <consortium name="ELIXIR-Norway"/>
            <consortium name="Elixir Norway"/>
        </authorList>
    </citation>
    <scope>NUCLEOTIDE SEQUENCE [LARGE SCALE GENOMIC DNA]</scope>
</reference>
<dbReference type="Proteomes" id="UP001497522">
    <property type="component" value="Chromosome 1"/>
</dbReference>